<dbReference type="Proteomes" id="UP000298663">
    <property type="component" value="Unassembled WGS sequence"/>
</dbReference>
<evidence type="ECO:0000256" key="1">
    <source>
        <dbReference type="ARBA" id="ARBA00005251"/>
    </source>
</evidence>
<evidence type="ECO:0000256" key="3">
    <source>
        <dbReference type="ARBA" id="ARBA00023274"/>
    </source>
</evidence>
<dbReference type="OrthoDB" id="10254627at2759"/>
<dbReference type="InterPro" id="IPR014721">
    <property type="entry name" value="Ribsml_uS5_D2-typ_fold_subgr"/>
</dbReference>
<name>A0A4U5M605_STECR</name>
<reference evidence="4 5" key="2">
    <citation type="journal article" date="2019" name="G3 (Bethesda)">
        <title>Hybrid Assembly of the Genome of the Entomopathogenic Nematode Steinernema carpocapsae Identifies the X-Chromosome.</title>
        <authorList>
            <person name="Serra L."/>
            <person name="Macchietto M."/>
            <person name="Macias-Munoz A."/>
            <person name="McGill C.J."/>
            <person name="Rodriguez I.M."/>
            <person name="Rodriguez B."/>
            <person name="Murad R."/>
            <person name="Mortazavi A."/>
        </authorList>
    </citation>
    <scope>NUCLEOTIDE SEQUENCE [LARGE SCALE GENOMIC DNA]</scope>
    <source>
        <strain evidence="4 5">ALL</strain>
    </source>
</reference>
<comment type="caution">
    <text evidence="4">The sequence shown here is derived from an EMBL/GenBank/DDBJ whole genome shotgun (WGS) entry which is preliminary data.</text>
</comment>
<evidence type="ECO:0000313" key="4">
    <source>
        <dbReference type="EMBL" id="TKR64289.1"/>
    </source>
</evidence>
<dbReference type="AlphaFoldDB" id="A0A4U5M605"/>
<dbReference type="InterPro" id="IPR020568">
    <property type="entry name" value="Ribosomal_Su5_D2-typ_SF"/>
</dbReference>
<dbReference type="PANTHER" id="PTHR21569">
    <property type="entry name" value="RIBOSOMAL PROTEIN S9"/>
    <property type="match status" value="1"/>
</dbReference>
<dbReference type="EMBL" id="AZBU02000009">
    <property type="protein sequence ID" value="TKR64289.1"/>
    <property type="molecule type" value="Genomic_DNA"/>
</dbReference>
<dbReference type="PANTHER" id="PTHR21569:SF1">
    <property type="entry name" value="SMALL RIBOSOMAL SUBUNIT PROTEIN US9M"/>
    <property type="match status" value="1"/>
</dbReference>
<evidence type="ECO:0000313" key="5">
    <source>
        <dbReference type="Proteomes" id="UP000298663"/>
    </source>
</evidence>
<keyword evidence="5" id="KW-1185">Reference proteome</keyword>
<dbReference type="Gene3D" id="3.30.230.10">
    <property type="match status" value="1"/>
</dbReference>
<protein>
    <recommendedName>
        <fullName evidence="6">Ribosomal protein S9</fullName>
    </recommendedName>
</protein>
<proteinExistence type="inferred from homology"/>
<reference evidence="4 5" key="1">
    <citation type="journal article" date="2015" name="Genome Biol.">
        <title>Comparative genomics of Steinernema reveals deeply conserved gene regulatory networks.</title>
        <authorList>
            <person name="Dillman A.R."/>
            <person name="Macchietto M."/>
            <person name="Porter C.F."/>
            <person name="Rogers A."/>
            <person name="Williams B."/>
            <person name="Antoshechkin I."/>
            <person name="Lee M.M."/>
            <person name="Goodwin Z."/>
            <person name="Lu X."/>
            <person name="Lewis E.E."/>
            <person name="Goodrich-Blair H."/>
            <person name="Stock S.P."/>
            <person name="Adams B.J."/>
            <person name="Sternberg P.W."/>
            <person name="Mortazavi A."/>
        </authorList>
    </citation>
    <scope>NUCLEOTIDE SEQUENCE [LARGE SCALE GENOMIC DNA]</scope>
    <source>
        <strain evidence="4 5">ALL</strain>
    </source>
</reference>
<accession>A0A4U5M605</accession>
<gene>
    <name evidence="4" type="ORF">L596_024851</name>
</gene>
<dbReference type="STRING" id="34508.A0A4U5M605"/>
<dbReference type="GO" id="GO:0003723">
    <property type="term" value="F:RNA binding"/>
    <property type="evidence" value="ECO:0007669"/>
    <property type="project" value="TreeGrafter"/>
</dbReference>
<evidence type="ECO:0000256" key="2">
    <source>
        <dbReference type="ARBA" id="ARBA00022980"/>
    </source>
</evidence>
<dbReference type="InterPro" id="IPR000754">
    <property type="entry name" value="Ribosomal_uS9"/>
</dbReference>
<keyword evidence="2" id="KW-0689">Ribosomal protein</keyword>
<evidence type="ECO:0008006" key="6">
    <source>
        <dbReference type="Google" id="ProtNLM"/>
    </source>
</evidence>
<dbReference type="GO" id="GO:0003735">
    <property type="term" value="F:structural constituent of ribosome"/>
    <property type="evidence" value="ECO:0007669"/>
    <property type="project" value="InterPro"/>
</dbReference>
<dbReference type="GO" id="GO:0006412">
    <property type="term" value="P:translation"/>
    <property type="evidence" value="ECO:0007669"/>
    <property type="project" value="InterPro"/>
</dbReference>
<sequence length="415" mass="46586">MRLALFQRALRVGNAASIRNCATGSSTNGTSVVDAEPVSPPLAADDYTIQEVGQFDIAAESSARRLKNIGKALESYLNRARDYEKMMSKERAAFDLGKRHLANMMGWDPNNVSQEDIDRAIEYLFPSGLTDPLARPVMKPPEEILPRFQRFSFDDEGRPLDPLFFTLKPRFYKLLSDIGVKTQRIVAHEHQLVLKNIKRPADDLILGGSNWLNKEQLSKKLGEQLTDEMYAQCIIAFEHLVSLPMASLETDFIMEHRREIAGGLTGERKLFGPQVPEVIMDAERGKRVARATARVKSTTCTAEVNDMGTGIFTVNGQHYDEFRTILAREILISPLIVTDLFGKVDIRVTVDDGPGGLSVIPRVSRHAVSLCLAALYPDLFERLRLAGLLTGDPRRKERSKVNQPGARAKWIWKRR</sequence>
<organism evidence="4 5">
    <name type="scientific">Steinernema carpocapsae</name>
    <name type="common">Entomopathogenic nematode</name>
    <dbReference type="NCBI Taxonomy" id="34508"/>
    <lineage>
        <taxon>Eukaryota</taxon>
        <taxon>Metazoa</taxon>
        <taxon>Ecdysozoa</taxon>
        <taxon>Nematoda</taxon>
        <taxon>Chromadorea</taxon>
        <taxon>Rhabditida</taxon>
        <taxon>Tylenchina</taxon>
        <taxon>Panagrolaimomorpha</taxon>
        <taxon>Strongyloidoidea</taxon>
        <taxon>Steinernematidae</taxon>
        <taxon>Steinernema</taxon>
    </lineage>
</organism>
<dbReference type="Pfam" id="PF00380">
    <property type="entry name" value="Ribosomal_S9"/>
    <property type="match status" value="1"/>
</dbReference>
<keyword evidence="3" id="KW-0687">Ribonucleoprotein</keyword>
<comment type="similarity">
    <text evidence="1">Belongs to the universal ribosomal protein uS9 family.</text>
</comment>
<dbReference type="GO" id="GO:0005763">
    <property type="term" value="C:mitochondrial small ribosomal subunit"/>
    <property type="evidence" value="ECO:0007669"/>
    <property type="project" value="TreeGrafter"/>
</dbReference>
<dbReference type="SUPFAM" id="SSF54211">
    <property type="entry name" value="Ribosomal protein S5 domain 2-like"/>
    <property type="match status" value="1"/>
</dbReference>